<sequence>MRKFATIPPSIWQTDLKKLRGDIEAITIHYYLTTCSLSTMIGIYHLPVVFLAYETGLDPEGASKGLRRVCEAGIASYDEGTEIVWVHQMAATQVAPRLSPKDNRVPSVAKQLAALPICPITLDFYRTYRDAYHFADQPSLDEFERGFQGASYTLRSKEKEKDKGQEQDLGQGEGQMGSGGKRDTYTHARENEDQEFPYDPAKSVEEGKAFLRRLGLPAKFTDQALQRLMRGSLFPCDIENWKNEARELA</sequence>
<evidence type="ECO:0000256" key="1">
    <source>
        <dbReference type="SAM" id="MobiDB-lite"/>
    </source>
</evidence>
<dbReference type="Proteomes" id="UP000541470">
    <property type="component" value="Unassembled WGS sequence"/>
</dbReference>
<dbReference type="EMBL" id="JABBGK010000001">
    <property type="protein sequence ID" value="NML73576.1"/>
    <property type="molecule type" value="Genomic_DNA"/>
</dbReference>
<keyword evidence="3" id="KW-1185">Reference proteome</keyword>
<dbReference type="AlphaFoldDB" id="A0A7Y0FVA1"/>
<feature type="compositionally biased region" description="Basic and acidic residues" evidence="1">
    <location>
        <begin position="155"/>
        <end position="166"/>
    </location>
</feature>
<name>A0A7Y0FVA1_9HYPH</name>
<accession>A0A7Y0FVA1</accession>
<organism evidence="2 3">
    <name type="scientific">Rhizobium terricola</name>
    <dbReference type="NCBI Taxonomy" id="2728849"/>
    <lineage>
        <taxon>Bacteria</taxon>
        <taxon>Pseudomonadati</taxon>
        <taxon>Pseudomonadota</taxon>
        <taxon>Alphaproteobacteria</taxon>
        <taxon>Hyphomicrobiales</taxon>
        <taxon>Rhizobiaceae</taxon>
        <taxon>Rhizobium/Agrobacterium group</taxon>
        <taxon>Rhizobium</taxon>
    </lineage>
</organism>
<protein>
    <submittedName>
        <fullName evidence="2">Uncharacterized protein</fullName>
    </submittedName>
</protein>
<reference evidence="2 3" key="1">
    <citation type="submission" date="2020-04" db="EMBL/GenBank/DDBJ databases">
        <title>Rhizobium sp. S-51 isolated from soil.</title>
        <authorList>
            <person name="Dahal R.H."/>
        </authorList>
    </citation>
    <scope>NUCLEOTIDE SEQUENCE [LARGE SCALE GENOMIC DNA]</scope>
    <source>
        <strain evidence="2 3">S-51</strain>
    </source>
</reference>
<comment type="caution">
    <text evidence="2">The sequence shown here is derived from an EMBL/GenBank/DDBJ whole genome shotgun (WGS) entry which is preliminary data.</text>
</comment>
<dbReference type="RefSeq" id="WP_169588022.1">
    <property type="nucleotide sequence ID" value="NZ_JABBGK010000001.1"/>
</dbReference>
<proteinExistence type="predicted"/>
<evidence type="ECO:0000313" key="3">
    <source>
        <dbReference type="Proteomes" id="UP000541470"/>
    </source>
</evidence>
<evidence type="ECO:0000313" key="2">
    <source>
        <dbReference type="EMBL" id="NML73576.1"/>
    </source>
</evidence>
<feature type="region of interest" description="Disordered" evidence="1">
    <location>
        <begin position="154"/>
        <end position="185"/>
    </location>
</feature>
<gene>
    <name evidence="2" type="ORF">HHL25_05485</name>
</gene>